<feature type="modified residue" description="4-aspartylphosphate" evidence="1">
    <location>
        <position position="64"/>
    </location>
</feature>
<evidence type="ECO:0000313" key="4">
    <source>
        <dbReference type="Proteomes" id="UP000266693"/>
    </source>
</evidence>
<evidence type="ECO:0000259" key="2">
    <source>
        <dbReference type="PROSITE" id="PS50110"/>
    </source>
</evidence>
<evidence type="ECO:0000313" key="3">
    <source>
        <dbReference type="EMBL" id="RHW18194.1"/>
    </source>
</evidence>
<dbReference type="GO" id="GO:0000160">
    <property type="term" value="P:phosphorelay signal transduction system"/>
    <property type="evidence" value="ECO:0007669"/>
    <property type="project" value="InterPro"/>
</dbReference>
<reference evidence="3 4" key="1">
    <citation type="submission" date="2018-08" db="EMBL/GenBank/DDBJ databases">
        <title>The multiple taxonomic identification of Sphingomonas gilva.</title>
        <authorList>
            <person name="Zhu D."/>
            <person name="Zheng S."/>
        </authorList>
    </citation>
    <scope>NUCLEOTIDE SEQUENCE [LARGE SCALE GENOMIC DNA]</scope>
    <source>
        <strain evidence="3 4">ZDH117</strain>
    </source>
</reference>
<evidence type="ECO:0000256" key="1">
    <source>
        <dbReference type="PROSITE-ProRule" id="PRU00169"/>
    </source>
</evidence>
<keyword evidence="1" id="KW-0597">Phosphoprotein</keyword>
<dbReference type="Gene3D" id="3.40.50.2300">
    <property type="match status" value="1"/>
</dbReference>
<protein>
    <submittedName>
        <fullName evidence="3">Response regulator</fullName>
    </submittedName>
</protein>
<dbReference type="Proteomes" id="UP000266693">
    <property type="component" value="Unassembled WGS sequence"/>
</dbReference>
<accession>A0A396RNV9</accession>
<organism evidence="3 4">
    <name type="scientific">Sphingomonas gilva</name>
    <dbReference type="NCBI Taxonomy" id="2305907"/>
    <lineage>
        <taxon>Bacteria</taxon>
        <taxon>Pseudomonadati</taxon>
        <taxon>Pseudomonadota</taxon>
        <taxon>Alphaproteobacteria</taxon>
        <taxon>Sphingomonadales</taxon>
        <taxon>Sphingomonadaceae</taxon>
        <taxon>Sphingomonas</taxon>
    </lineage>
</organism>
<feature type="domain" description="Response regulatory" evidence="2">
    <location>
        <begin position="13"/>
        <end position="124"/>
    </location>
</feature>
<comment type="caution">
    <text evidence="3">The sequence shown here is derived from an EMBL/GenBank/DDBJ whole genome shotgun (WGS) entry which is preliminary data.</text>
</comment>
<name>A0A396RNV9_9SPHN</name>
<dbReference type="RefSeq" id="WP_118863384.1">
    <property type="nucleotide sequence ID" value="NZ_QWLV01000002.1"/>
</dbReference>
<gene>
    <name evidence="3" type="ORF">D1610_06850</name>
</gene>
<dbReference type="InterPro" id="IPR001789">
    <property type="entry name" value="Sig_transdc_resp-reg_receiver"/>
</dbReference>
<dbReference type="EMBL" id="QWLV01000002">
    <property type="protein sequence ID" value="RHW18194.1"/>
    <property type="molecule type" value="Genomic_DNA"/>
</dbReference>
<keyword evidence="4" id="KW-1185">Reference proteome</keyword>
<sequence>MTEAASASLQGLRILVVEDEYLLAEDLARNLKRGGAEVVGPAPSLARARQLVETDSAIDGAVLDVNLKGEMVWPIADALLARSVPIVFATGYDAAMIPEHYVNLPRCEKPVAVHDLARALVQDPL</sequence>
<dbReference type="SUPFAM" id="SSF52172">
    <property type="entry name" value="CheY-like"/>
    <property type="match status" value="1"/>
</dbReference>
<dbReference type="PROSITE" id="PS50110">
    <property type="entry name" value="RESPONSE_REGULATORY"/>
    <property type="match status" value="1"/>
</dbReference>
<dbReference type="SMART" id="SM00448">
    <property type="entry name" value="REC"/>
    <property type="match status" value="1"/>
</dbReference>
<dbReference type="InterPro" id="IPR011006">
    <property type="entry name" value="CheY-like_superfamily"/>
</dbReference>
<proteinExistence type="predicted"/>
<dbReference type="OrthoDB" id="582170at2"/>
<dbReference type="AlphaFoldDB" id="A0A396RNV9"/>